<name>A0A7W6DSJ9_9RHOB</name>
<evidence type="ECO:0000313" key="1">
    <source>
        <dbReference type="EMBL" id="MBB3986936.1"/>
    </source>
</evidence>
<dbReference type="Proteomes" id="UP000541426">
    <property type="component" value="Unassembled WGS sequence"/>
</dbReference>
<accession>A0A7W6DSJ9</accession>
<comment type="caution">
    <text evidence="1">The sequence shown here is derived from an EMBL/GenBank/DDBJ whole genome shotgun (WGS) entry which is preliminary data.</text>
</comment>
<sequence>MTRPFIALLAVCAVLTALPDRVPAQSSSAIYSQACAAEIEAIPSFECADGVTVPITIDGVEVTDRAPATCDRPGLLDNGHGSDGQCVPFSRILNLSTEAAQVSVMCRQKKFRSHDATEYDEIDVIAHNPDTGATCWFQAKADDGGTVSGVAVPAPTSATDTSFWVSPEAVVADDCGSCHDNDPFMYSPFVSQVWDHVPTNPFGPYTHVGQDLGFDAWPRWEMAPRDNTCLSCHRIGTGQWTGDGAPTDDQNHEKPGTCGQLASWMTGAPFPGADELARSYPLSHAMPPNIGMTEQEWAVRYGDFVAQVHSCCADPSQAWCNVREIRSYVEDQSSP</sequence>
<organism evidence="1 2">
    <name type="scientific">Sagittula marina</name>
    <dbReference type="NCBI Taxonomy" id="943940"/>
    <lineage>
        <taxon>Bacteria</taxon>
        <taxon>Pseudomonadati</taxon>
        <taxon>Pseudomonadota</taxon>
        <taxon>Alphaproteobacteria</taxon>
        <taxon>Rhodobacterales</taxon>
        <taxon>Roseobacteraceae</taxon>
        <taxon>Sagittula</taxon>
    </lineage>
</organism>
<reference evidence="1 2" key="1">
    <citation type="submission" date="2020-08" db="EMBL/GenBank/DDBJ databases">
        <title>Genomic Encyclopedia of Type Strains, Phase IV (KMG-IV): sequencing the most valuable type-strain genomes for metagenomic binning, comparative biology and taxonomic classification.</title>
        <authorList>
            <person name="Goeker M."/>
        </authorList>
    </citation>
    <scope>NUCLEOTIDE SEQUENCE [LARGE SCALE GENOMIC DNA]</scope>
    <source>
        <strain evidence="1 2">DSM 102235</strain>
    </source>
</reference>
<dbReference type="AlphaFoldDB" id="A0A7W6DSJ9"/>
<dbReference type="InterPro" id="IPR036280">
    <property type="entry name" value="Multihaem_cyt_sf"/>
</dbReference>
<gene>
    <name evidence="1" type="ORF">GGQ68_003280</name>
</gene>
<dbReference type="EMBL" id="JACIEJ010000008">
    <property type="protein sequence ID" value="MBB3986936.1"/>
    <property type="molecule type" value="Genomic_DNA"/>
</dbReference>
<dbReference type="SUPFAM" id="SSF48695">
    <property type="entry name" value="Multiheme cytochromes"/>
    <property type="match status" value="1"/>
</dbReference>
<proteinExistence type="predicted"/>
<evidence type="ECO:0000313" key="2">
    <source>
        <dbReference type="Proteomes" id="UP000541426"/>
    </source>
</evidence>
<dbReference type="RefSeq" id="WP_183967718.1">
    <property type="nucleotide sequence ID" value="NZ_BAABBZ010000019.1"/>
</dbReference>
<protein>
    <submittedName>
        <fullName evidence="1">Uncharacterized protein</fullName>
    </submittedName>
</protein>
<keyword evidence="2" id="KW-1185">Reference proteome</keyword>